<dbReference type="InterPro" id="IPR042178">
    <property type="entry name" value="Serpin_sf_1"/>
</dbReference>
<comment type="caution">
    <text evidence="9">The sequence shown here is derived from an EMBL/GenBank/DDBJ whole genome shotgun (WGS) entry which is preliminary data.</text>
</comment>
<comment type="similarity">
    <text evidence="2">Belongs to the serpin family.</text>
</comment>
<reference evidence="9" key="2">
    <citation type="submission" date="2021-09" db="EMBL/GenBank/DDBJ databases">
        <authorList>
            <person name="Jia N."/>
            <person name="Wang J."/>
            <person name="Shi W."/>
            <person name="Du L."/>
            <person name="Sun Y."/>
            <person name="Zhan W."/>
            <person name="Jiang J."/>
            <person name="Wang Q."/>
            <person name="Zhang B."/>
            <person name="Ji P."/>
            <person name="Sakyi L.B."/>
            <person name="Cui X."/>
            <person name="Yuan T."/>
            <person name="Jiang B."/>
            <person name="Yang W."/>
            <person name="Lam T.T.-Y."/>
            <person name="Chang Q."/>
            <person name="Ding S."/>
            <person name="Wang X."/>
            <person name="Zhu J."/>
            <person name="Ruan X."/>
            <person name="Zhao L."/>
            <person name="Wei J."/>
            <person name="Que T."/>
            <person name="Du C."/>
            <person name="Cheng J."/>
            <person name="Dai P."/>
            <person name="Han X."/>
            <person name="Huang E."/>
            <person name="Gao Y."/>
            <person name="Liu J."/>
            <person name="Shao H."/>
            <person name="Ye R."/>
            <person name="Li L."/>
            <person name="Wei W."/>
            <person name="Wang X."/>
            <person name="Wang C."/>
            <person name="Huo Q."/>
            <person name="Li W."/>
            <person name="Guo W."/>
            <person name="Chen H."/>
            <person name="Chen S."/>
            <person name="Zhou L."/>
            <person name="Zhou L."/>
            <person name="Ni X."/>
            <person name="Tian J."/>
            <person name="Zhou Y."/>
            <person name="Sheng Y."/>
            <person name="Liu T."/>
            <person name="Pan Y."/>
            <person name="Xia L."/>
            <person name="Li J."/>
            <person name="Zhao F."/>
            <person name="Cao W."/>
        </authorList>
    </citation>
    <scope>NUCLEOTIDE SEQUENCE</scope>
    <source>
        <strain evidence="9">Rsan-2018</strain>
        <tissue evidence="9">Larvae</tissue>
    </source>
</reference>
<dbReference type="PANTHER" id="PTHR11461">
    <property type="entry name" value="SERINE PROTEASE INHIBITOR, SERPIN"/>
    <property type="match status" value="1"/>
</dbReference>
<accession>A0A9D4T2Z2</accession>
<organism evidence="9 10">
    <name type="scientific">Rhipicephalus sanguineus</name>
    <name type="common">Brown dog tick</name>
    <name type="synonym">Ixodes sanguineus</name>
    <dbReference type="NCBI Taxonomy" id="34632"/>
    <lineage>
        <taxon>Eukaryota</taxon>
        <taxon>Metazoa</taxon>
        <taxon>Ecdysozoa</taxon>
        <taxon>Arthropoda</taxon>
        <taxon>Chelicerata</taxon>
        <taxon>Arachnida</taxon>
        <taxon>Acari</taxon>
        <taxon>Parasitiformes</taxon>
        <taxon>Ixodida</taxon>
        <taxon>Ixodoidea</taxon>
        <taxon>Ixodidae</taxon>
        <taxon>Rhipicephalinae</taxon>
        <taxon>Rhipicephalus</taxon>
        <taxon>Rhipicephalus</taxon>
    </lineage>
</organism>
<sequence>MLYAGAEGTTRHELYESLGYNVTGIAHDEVVSAHAEHIRRLLAPSNSTLEIANAAVLDGKLNVLPEYAQALEDGFGADVLKVDFAGAGLEAVNSINSWVSQKTRRKIATLIDAPLAEDTKLVLLDAIYFKGMWSTRFKRSNTVKAYF</sequence>
<dbReference type="Proteomes" id="UP000821837">
    <property type="component" value="Unassembled WGS sequence"/>
</dbReference>
<dbReference type="InterPro" id="IPR036186">
    <property type="entry name" value="Serpin_sf"/>
</dbReference>
<evidence type="ECO:0000313" key="10">
    <source>
        <dbReference type="Proteomes" id="UP000821837"/>
    </source>
</evidence>
<evidence type="ECO:0000256" key="6">
    <source>
        <dbReference type="ARBA" id="ARBA00022900"/>
    </source>
</evidence>
<protein>
    <recommendedName>
        <fullName evidence="8">Serpin domain-containing protein</fullName>
    </recommendedName>
</protein>
<dbReference type="FunFam" id="3.30.497.10:FF:000031">
    <property type="entry name" value="Putative salivary serpin"/>
    <property type="match status" value="1"/>
</dbReference>
<name>A0A9D4T2Z2_RHISA</name>
<gene>
    <name evidence="9" type="ORF">HPB52_023955</name>
</gene>
<dbReference type="GO" id="GO:0004867">
    <property type="term" value="F:serine-type endopeptidase inhibitor activity"/>
    <property type="evidence" value="ECO:0007669"/>
    <property type="project" value="UniProtKB-KW"/>
</dbReference>
<dbReference type="InterPro" id="IPR000215">
    <property type="entry name" value="Serpin_fam"/>
</dbReference>
<keyword evidence="3" id="KW-0964">Secreted</keyword>
<keyword evidence="4" id="KW-0646">Protease inhibitor</keyword>
<dbReference type="EMBL" id="JABSTV010001248">
    <property type="protein sequence ID" value="KAH7970066.1"/>
    <property type="molecule type" value="Genomic_DNA"/>
</dbReference>
<keyword evidence="5" id="KW-0732">Signal</keyword>
<comment type="subcellular location">
    <subcellularLocation>
        <location evidence="1">Secreted</location>
    </subcellularLocation>
</comment>
<dbReference type="Pfam" id="PF00079">
    <property type="entry name" value="Serpin"/>
    <property type="match status" value="1"/>
</dbReference>
<dbReference type="SUPFAM" id="SSF56574">
    <property type="entry name" value="Serpins"/>
    <property type="match status" value="1"/>
</dbReference>
<proteinExistence type="inferred from homology"/>
<evidence type="ECO:0000313" key="9">
    <source>
        <dbReference type="EMBL" id="KAH7970066.1"/>
    </source>
</evidence>
<dbReference type="Gene3D" id="2.30.39.10">
    <property type="entry name" value="Alpha-1-antitrypsin, domain 1"/>
    <property type="match status" value="1"/>
</dbReference>
<dbReference type="Gene3D" id="3.30.497.10">
    <property type="entry name" value="Antithrombin, subunit I, domain 2"/>
    <property type="match status" value="1"/>
</dbReference>
<evidence type="ECO:0000256" key="1">
    <source>
        <dbReference type="ARBA" id="ARBA00004613"/>
    </source>
</evidence>
<dbReference type="GO" id="GO:0005615">
    <property type="term" value="C:extracellular space"/>
    <property type="evidence" value="ECO:0007669"/>
    <property type="project" value="InterPro"/>
</dbReference>
<evidence type="ECO:0000259" key="8">
    <source>
        <dbReference type="Pfam" id="PF00079"/>
    </source>
</evidence>
<dbReference type="AlphaFoldDB" id="A0A9D4T2Z2"/>
<evidence type="ECO:0000256" key="5">
    <source>
        <dbReference type="ARBA" id="ARBA00022729"/>
    </source>
</evidence>
<keyword evidence="7" id="KW-0325">Glycoprotein</keyword>
<dbReference type="InterPro" id="IPR023796">
    <property type="entry name" value="Serpin_dom"/>
</dbReference>
<dbReference type="PANTHER" id="PTHR11461:SF211">
    <property type="entry name" value="GH10112P-RELATED"/>
    <property type="match status" value="1"/>
</dbReference>
<evidence type="ECO:0000256" key="4">
    <source>
        <dbReference type="ARBA" id="ARBA00022690"/>
    </source>
</evidence>
<dbReference type="InterPro" id="IPR042185">
    <property type="entry name" value="Serpin_sf_2"/>
</dbReference>
<reference evidence="9" key="1">
    <citation type="journal article" date="2020" name="Cell">
        <title>Large-Scale Comparative Analyses of Tick Genomes Elucidate Their Genetic Diversity and Vector Capacities.</title>
        <authorList>
            <consortium name="Tick Genome and Microbiome Consortium (TIGMIC)"/>
            <person name="Jia N."/>
            <person name="Wang J."/>
            <person name="Shi W."/>
            <person name="Du L."/>
            <person name="Sun Y."/>
            <person name="Zhan W."/>
            <person name="Jiang J.F."/>
            <person name="Wang Q."/>
            <person name="Zhang B."/>
            <person name="Ji P."/>
            <person name="Bell-Sakyi L."/>
            <person name="Cui X.M."/>
            <person name="Yuan T.T."/>
            <person name="Jiang B.G."/>
            <person name="Yang W.F."/>
            <person name="Lam T.T."/>
            <person name="Chang Q.C."/>
            <person name="Ding S.J."/>
            <person name="Wang X.J."/>
            <person name="Zhu J.G."/>
            <person name="Ruan X.D."/>
            <person name="Zhao L."/>
            <person name="Wei J.T."/>
            <person name="Ye R.Z."/>
            <person name="Que T.C."/>
            <person name="Du C.H."/>
            <person name="Zhou Y.H."/>
            <person name="Cheng J.X."/>
            <person name="Dai P.F."/>
            <person name="Guo W.B."/>
            <person name="Han X.H."/>
            <person name="Huang E.J."/>
            <person name="Li L.F."/>
            <person name="Wei W."/>
            <person name="Gao Y.C."/>
            <person name="Liu J.Z."/>
            <person name="Shao H.Z."/>
            <person name="Wang X."/>
            <person name="Wang C.C."/>
            <person name="Yang T.C."/>
            <person name="Huo Q.B."/>
            <person name="Li W."/>
            <person name="Chen H.Y."/>
            <person name="Chen S.E."/>
            <person name="Zhou L.G."/>
            <person name="Ni X.B."/>
            <person name="Tian J.H."/>
            <person name="Sheng Y."/>
            <person name="Liu T."/>
            <person name="Pan Y.S."/>
            <person name="Xia L.Y."/>
            <person name="Li J."/>
            <person name="Zhao F."/>
            <person name="Cao W.C."/>
        </authorList>
    </citation>
    <scope>NUCLEOTIDE SEQUENCE</scope>
    <source>
        <strain evidence="9">Rsan-2018</strain>
    </source>
</reference>
<keyword evidence="6" id="KW-0722">Serine protease inhibitor</keyword>
<evidence type="ECO:0000256" key="3">
    <source>
        <dbReference type="ARBA" id="ARBA00022525"/>
    </source>
</evidence>
<keyword evidence="10" id="KW-1185">Reference proteome</keyword>
<evidence type="ECO:0000256" key="7">
    <source>
        <dbReference type="ARBA" id="ARBA00023180"/>
    </source>
</evidence>
<evidence type="ECO:0000256" key="2">
    <source>
        <dbReference type="ARBA" id="ARBA00009500"/>
    </source>
</evidence>
<feature type="domain" description="Serpin" evidence="8">
    <location>
        <begin position="1"/>
        <end position="147"/>
    </location>
</feature>